<protein>
    <submittedName>
        <fullName evidence="3">Putative membrane protein</fullName>
    </submittedName>
</protein>
<dbReference type="AlphaFoldDB" id="A0A839XV46"/>
<keyword evidence="2" id="KW-0812">Transmembrane</keyword>
<dbReference type="InterPro" id="IPR012507">
    <property type="entry name" value="YibE_F"/>
</dbReference>
<feature type="transmembrane region" description="Helical" evidence="2">
    <location>
        <begin position="32"/>
        <end position="52"/>
    </location>
</feature>
<proteinExistence type="predicted"/>
<evidence type="ECO:0000256" key="1">
    <source>
        <dbReference type="SAM" id="MobiDB-lite"/>
    </source>
</evidence>
<feature type="transmembrane region" description="Helical" evidence="2">
    <location>
        <begin position="209"/>
        <end position="227"/>
    </location>
</feature>
<dbReference type="PANTHER" id="PTHR41771">
    <property type="entry name" value="MEMBRANE PROTEIN-RELATED"/>
    <property type="match status" value="1"/>
</dbReference>
<dbReference type="EMBL" id="JACIBU010000001">
    <property type="protein sequence ID" value="MBB3674469.1"/>
    <property type="molecule type" value="Genomic_DNA"/>
</dbReference>
<evidence type="ECO:0000256" key="2">
    <source>
        <dbReference type="SAM" id="Phobius"/>
    </source>
</evidence>
<name>A0A839XV46_9ACTN</name>
<dbReference type="PANTHER" id="PTHR41771:SF1">
    <property type="entry name" value="MEMBRANE PROTEIN"/>
    <property type="match status" value="1"/>
</dbReference>
<accession>A0A839XV46</accession>
<feature type="transmembrane region" description="Helical" evidence="2">
    <location>
        <begin position="279"/>
        <end position="297"/>
    </location>
</feature>
<feature type="transmembrane region" description="Helical" evidence="2">
    <location>
        <begin position="158"/>
        <end position="176"/>
    </location>
</feature>
<organism evidence="3 4">
    <name type="scientific">Modestobacter versicolor</name>
    <dbReference type="NCBI Taxonomy" id="429133"/>
    <lineage>
        <taxon>Bacteria</taxon>
        <taxon>Bacillati</taxon>
        <taxon>Actinomycetota</taxon>
        <taxon>Actinomycetes</taxon>
        <taxon>Geodermatophilales</taxon>
        <taxon>Geodermatophilaceae</taxon>
        <taxon>Modestobacter</taxon>
    </lineage>
</organism>
<feature type="region of interest" description="Disordered" evidence="1">
    <location>
        <begin position="413"/>
        <end position="454"/>
    </location>
</feature>
<feature type="transmembrane region" description="Helical" evidence="2">
    <location>
        <begin position="181"/>
        <end position="203"/>
    </location>
</feature>
<reference evidence="3 4" key="1">
    <citation type="submission" date="2020-08" db="EMBL/GenBank/DDBJ databases">
        <title>Sequencing the genomes of 1000 actinobacteria strains.</title>
        <authorList>
            <person name="Klenk H.-P."/>
        </authorList>
    </citation>
    <scope>NUCLEOTIDE SEQUENCE [LARGE SCALE GENOMIC DNA]</scope>
    <source>
        <strain evidence="3 4">DSM 16678</strain>
    </source>
</reference>
<keyword evidence="2" id="KW-0472">Membrane</keyword>
<feature type="transmembrane region" description="Helical" evidence="2">
    <location>
        <begin position="239"/>
        <end position="259"/>
    </location>
</feature>
<keyword evidence="2" id="KW-1133">Transmembrane helix</keyword>
<dbReference type="Proteomes" id="UP000580718">
    <property type="component" value="Unassembled WGS sequence"/>
</dbReference>
<gene>
    <name evidence="3" type="ORF">FHX36_000204</name>
</gene>
<evidence type="ECO:0000313" key="3">
    <source>
        <dbReference type="EMBL" id="MBB3674469.1"/>
    </source>
</evidence>
<feature type="compositionally biased region" description="Basic and acidic residues" evidence="1">
    <location>
        <begin position="424"/>
        <end position="439"/>
    </location>
</feature>
<feature type="transmembrane region" description="Helical" evidence="2">
    <location>
        <begin position="335"/>
        <end position="357"/>
    </location>
</feature>
<evidence type="ECO:0000313" key="4">
    <source>
        <dbReference type="Proteomes" id="UP000580718"/>
    </source>
</evidence>
<dbReference type="RefSeq" id="WP_183513432.1">
    <property type="nucleotide sequence ID" value="NZ_JACIBU010000001.1"/>
</dbReference>
<comment type="caution">
    <text evidence="3">The sequence shown here is derived from an EMBL/GenBank/DDBJ whole genome shotgun (WGS) entry which is preliminary data.</text>
</comment>
<feature type="transmembrane region" description="Helical" evidence="2">
    <location>
        <begin position="377"/>
        <end position="402"/>
    </location>
</feature>
<dbReference type="Pfam" id="PF07907">
    <property type="entry name" value="YibE_F"/>
    <property type="match status" value="1"/>
</dbReference>
<sequence>MPAHSHSHGPETGAALPADPAVTARRRRAVRLMLVVLVPIGLATLVGLGLLWPGGEKTAAQQAAESFLPPGTTYPEATIATLETFQCAEATGNAPAQTCGTAVMVIADGESAGDYVQVEVPPEVIAEGVRVGDELVLNRDPGVDTGQATYAFQDFPRSTPIIVLALAFTLVVGAVARLRGLLALLGLGFAFVVLLQFMLPALLEGSSPIWVSLVGSSAIMFVVLYLAHGFSARTTTALLGTLFGLALSALLGSLAVAAAKLTGFASEDTVQLLQFDPTLDFSGLVLAATVVAGLGILNDVTITQSSAVWQLHEAAPTAGWRELFGRGMSIGRDHIASTIYTIVFAYAGAALPLLLLFDLYERPFWTVLTGSVIGEEVVRTLVGGIALVLAVPVTTLIGALVATVSTVTTAAAEPAAERTEEELAAERRRERLRAAREEQAAGPRVDPPRPRDPR</sequence>